<dbReference type="EMBL" id="BBPI01000034">
    <property type="protein sequence ID" value="GAM00587.1"/>
    <property type="molecule type" value="Genomic_DNA"/>
</dbReference>
<dbReference type="NCBIfam" id="TIGR02937">
    <property type="entry name" value="sigma70-ECF"/>
    <property type="match status" value="1"/>
</dbReference>
<comment type="caution">
    <text evidence="7">The sequence shown here is derived from an EMBL/GenBank/DDBJ whole genome shotgun (WGS) entry which is preliminary data.</text>
</comment>
<evidence type="ECO:0000256" key="3">
    <source>
        <dbReference type="ARBA" id="ARBA00023082"/>
    </source>
</evidence>
<keyword evidence="4" id="KW-0804">Transcription</keyword>
<dbReference type="SUPFAM" id="SSF88946">
    <property type="entry name" value="Sigma2 domain of RNA polymerase sigma factors"/>
    <property type="match status" value="1"/>
</dbReference>
<dbReference type="AlphaFoldDB" id="A0A0A1W5X1"/>
<dbReference type="InterPro" id="IPR013249">
    <property type="entry name" value="RNA_pol_sigma70_r4_t2"/>
</dbReference>
<dbReference type="InterPro" id="IPR007627">
    <property type="entry name" value="RNA_pol_sigma70_r2"/>
</dbReference>
<sequence length="187" mass="20055">MGERDLAGLADGDLVALAMGGRPGAYAAIVTRHKAALYRLILAQVRDADEALDLVQESFVAAHGALGRFDQTRSLRAWLSRIALNKCRDWARRRRVRAMLARVLPVEAAAEVADDRIGAEAAAIERDSLARTLAALDALPASLREPLILCAVEGLSQAEAAEALGLSGKAVELRIRRARAALRKQTG</sequence>
<evidence type="ECO:0000256" key="4">
    <source>
        <dbReference type="ARBA" id="ARBA00023163"/>
    </source>
</evidence>
<evidence type="ECO:0000259" key="5">
    <source>
        <dbReference type="Pfam" id="PF04542"/>
    </source>
</evidence>
<dbReference type="Pfam" id="PF04542">
    <property type="entry name" value="Sigma70_r2"/>
    <property type="match status" value="1"/>
</dbReference>
<dbReference type="SUPFAM" id="SSF88659">
    <property type="entry name" value="Sigma3 and sigma4 domains of RNA polymerase sigma factors"/>
    <property type="match status" value="1"/>
</dbReference>
<comment type="similarity">
    <text evidence="1">Belongs to the sigma-70 factor family. ECF subfamily.</text>
</comment>
<dbReference type="Proteomes" id="UP000032305">
    <property type="component" value="Unassembled WGS sequence"/>
</dbReference>
<dbReference type="RefSeq" id="WP_369386069.1">
    <property type="nucleotide sequence ID" value="NZ_BBPI01000034.1"/>
</dbReference>
<dbReference type="Gene3D" id="1.10.10.10">
    <property type="entry name" value="Winged helix-like DNA-binding domain superfamily/Winged helix DNA-binding domain"/>
    <property type="match status" value="1"/>
</dbReference>
<feature type="domain" description="RNA polymerase sigma-70 region 2" evidence="5">
    <location>
        <begin position="30"/>
        <end position="95"/>
    </location>
</feature>
<evidence type="ECO:0000313" key="7">
    <source>
        <dbReference type="EMBL" id="GAM00587.1"/>
    </source>
</evidence>
<dbReference type="GO" id="GO:0016987">
    <property type="term" value="F:sigma factor activity"/>
    <property type="evidence" value="ECO:0007669"/>
    <property type="project" value="UniProtKB-KW"/>
</dbReference>
<gene>
    <name evidence="7" type="ORF">SP5_034_01620</name>
</gene>
<organism evidence="7 8">
    <name type="scientific">Sphingomonas parapaucimobilis NBRC 15100</name>
    <dbReference type="NCBI Taxonomy" id="1219049"/>
    <lineage>
        <taxon>Bacteria</taxon>
        <taxon>Pseudomonadati</taxon>
        <taxon>Pseudomonadota</taxon>
        <taxon>Alphaproteobacteria</taxon>
        <taxon>Sphingomonadales</taxon>
        <taxon>Sphingomonadaceae</taxon>
        <taxon>Sphingomonas</taxon>
    </lineage>
</organism>
<evidence type="ECO:0000256" key="2">
    <source>
        <dbReference type="ARBA" id="ARBA00023015"/>
    </source>
</evidence>
<name>A0A0A1W5X1_9SPHN</name>
<evidence type="ECO:0000313" key="8">
    <source>
        <dbReference type="Proteomes" id="UP000032305"/>
    </source>
</evidence>
<keyword evidence="2" id="KW-0805">Transcription regulation</keyword>
<feature type="domain" description="RNA polymerase sigma factor 70 region 4 type 2" evidence="6">
    <location>
        <begin position="133"/>
        <end position="182"/>
    </location>
</feature>
<dbReference type="InterPro" id="IPR013324">
    <property type="entry name" value="RNA_pol_sigma_r3/r4-like"/>
</dbReference>
<dbReference type="InterPro" id="IPR013325">
    <property type="entry name" value="RNA_pol_sigma_r2"/>
</dbReference>
<reference evidence="7 8" key="1">
    <citation type="submission" date="2014-11" db="EMBL/GenBank/DDBJ databases">
        <title>Whole genome shotgun sequence of Sphingomonas parapaucimobilis NBRC 15100.</title>
        <authorList>
            <person name="Katano-Makiyama Y."/>
            <person name="Hosoyama A."/>
            <person name="Hashimoto M."/>
            <person name="Hosoyama Y."/>
            <person name="Noguchi M."/>
            <person name="Numata M."/>
            <person name="Tsuchikane K."/>
            <person name="Hirakata S."/>
            <person name="Uohara A."/>
            <person name="Shimodaira J."/>
            <person name="Ohji S."/>
            <person name="Ichikawa N."/>
            <person name="Kimura A."/>
            <person name="Yamazoe A."/>
            <person name="Fujita N."/>
        </authorList>
    </citation>
    <scope>NUCLEOTIDE SEQUENCE [LARGE SCALE GENOMIC DNA]</scope>
    <source>
        <strain evidence="7 8">NBRC 15100</strain>
    </source>
</reference>
<accession>A0A0A1W5X1</accession>
<keyword evidence="8" id="KW-1185">Reference proteome</keyword>
<dbReference type="Gene3D" id="1.10.1740.10">
    <property type="match status" value="1"/>
</dbReference>
<dbReference type="InterPro" id="IPR014284">
    <property type="entry name" value="RNA_pol_sigma-70_dom"/>
</dbReference>
<dbReference type="InterPro" id="IPR036388">
    <property type="entry name" value="WH-like_DNA-bd_sf"/>
</dbReference>
<dbReference type="eggNOG" id="COG1595">
    <property type="taxonomic scope" value="Bacteria"/>
</dbReference>
<dbReference type="Pfam" id="PF08281">
    <property type="entry name" value="Sigma70_r4_2"/>
    <property type="match status" value="1"/>
</dbReference>
<dbReference type="GO" id="GO:0003677">
    <property type="term" value="F:DNA binding"/>
    <property type="evidence" value="ECO:0007669"/>
    <property type="project" value="InterPro"/>
</dbReference>
<dbReference type="PANTHER" id="PTHR43133:SF25">
    <property type="entry name" value="RNA POLYMERASE SIGMA FACTOR RFAY-RELATED"/>
    <property type="match status" value="1"/>
</dbReference>
<evidence type="ECO:0000259" key="6">
    <source>
        <dbReference type="Pfam" id="PF08281"/>
    </source>
</evidence>
<evidence type="ECO:0000256" key="1">
    <source>
        <dbReference type="ARBA" id="ARBA00010641"/>
    </source>
</evidence>
<dbReference type="GO" id="GO:0006352">
    <property type="term" value="P:DNA-templated transcription initiation"/>
    <property type="evidence" value="ECO:0007669"/>
    <property type="project" value="InterPro"/>
</dbReference>
<dbReference type="PANTHER" id="PTHR43133">
    <property type="entry name" value="RNA POLYMERASE ECF-TYPE SIGMA FACTO"/>
    <property type="match status" value="1"/>
</dbReference>
<keyword evidence="3" id="KW-0731">Sigma factor</keyword>
<dbReference type="InterPro" id="IPR039425">
    <property type="entry name" value="RNA_pol_sigma-70-like"/>
</dbReference>
<protein>
    <submittedName>
        <fullName evidence="7">Putative RNA polymerase ECF-type sigma factor</fullName>
    </submittedName>
</protein>
<proteinExistence type="inferred from homology"/>